<reference evidence="2" key="2">
    <citation type="journal article" date="2015" name="Data Brief">
        <title>Shoot transcriptome of the giant reed, Arundo donax.</title>
        <authorList>
            <person name="Barrero R.A."/>
            <person name="Guerrero F.D."/>
            <person name="Moolhuijzen P."/>
            <person name="Goolsby J.A."/>
            <person name="Tidwell J."/>
            <person name="Bellgard S.E."/>
            <person name="Bellgard M.I."/>
        </authorList>
    </citation>
    <scope>NUCLEOTIDE SEQUENCE</scope>
    <source>
        <tissue evidence="2">Shoot tissue taken approximately 20 cm above the soil surface</tissue>
    </source>
</reference>
<sequence>MEFFSFLSLFPSLPLSPPPWAAVRHRHLPAFGHGLATSCHAALLRPPPVSLFSCGCGPLSRCRFEPSPPPLAAVYRRRPGSPPRLAARDGLLASSIAHPPSPSLRFGTRGGTEPNPRVRAGRPRPYRCLPGGVGRRAGRASALLLQLAVHDGYGGVAAVSPVLPRAAARCLAPVLQRPSSSSWPSS</sequence>
<feature type="region of interest" description="Disordered" evidence="1">
    <location>
        <begin position="94"/>
        <end position="127"/>
    </location>
</feature>
<accession>A0A0A9CVW7</accession>
<name>A0A0A9CVW7_ARUDO</name>
<dbReference type="AlphaFoldDB" id="A0A0A9CVW7"/>
<dbReference type="EMBL" id="GBRH01217401">
    <property type="protein sequence ID" value="JAD80494.1"/>
    <property type="molecule type" value="Transcribed_RNA"/>
</dbReference>
<proteinExistence type="predicted"/>
<protein>
    <submittedName>
        <fullName evidence="2">Uncharacterized protein</fullName>
    </submittedName>
</protein>
<evidence type="ECO:0000256" key="1">
    <source>
        <dbReference type="SAM" id="MobiDB-lite"/>
    </source>
</evidence>
<evidence type="ECO:0000313" key="2">
    <source>
        <dbReference type="EMBL" id="JAD80494.1"/>
    </source>
</evidence>
<reference evidence="2" key="1">
    <citation type="submission" date="2014-09" db="EMBL/GenBank/DDBJ databases">
        <authorList>
            <person name="Magalhaes I.L.F."/>
            <person name="Oliveira U."/>
            <person name="Santos F.R."/>
            <person name="Vidigal T.H.D.A."/>
            <person name="Brescovit A.D."/>
            <person name="Santos A.J."/>
        </authorList>
    </citation>
    <scope>NUCLEOTIDE SEQUENCE</scope>
    <source>
        <tissue evidence="2">Shoot tissue taken approximately 20 cm above the soil surface</tissue>
    </source>
</reference>
<organism evidence="2">
    <name type="scientific">Arundo donax</name>
    <name type="common">Giant reed</name>
    <name type="synonym">Donax arundinaceus</name>
    <dbReference type="NCBI Taxonomy" id="35708"/>
    <lineage>
        <taxon>Eukaryota</taxon>
        <taxon>Viridiplantae</taxon>
        <taxon>Streptophyta</taxon>
        <taxon>Embryophyta</taxon>
        <taxon>Tracheophyta</taxon>
        <taxon>Spermatophyta</taxon>
        <taxon>Magnoliopsida</taxon>
        <taxon>Liliopsida</taxon>
        <taxon>Poales</taxon>
        <taxon>Poaceae</taxon>
        <taxon>PACMAD clade</taxon>
        <taxon>Arundinoideae</taxon>
        <taxon>Arundineae</taxon>
        <taxon>Arundo</taxon>
    </lineage>
</organism>